<dbReference type="PROSITE" id="PS50297">
    <property type="entry name" value="ANK_REP_REGION"/>
    <property type="match status" value="1"/>
</dbReference>
<sequence length="97" mass="10432">MKKITLFLNLLLCSTALMAQSTNEGAAKPAKPEISIVDAAARGDLEKVKAHLAAGTDINDRDGEHDSTALHAAAYHGRLEVVKFLIENKADINAHNR</sequence>
<dbReference type="PANTHER" id="PTHR24171">
    <property type="entry name" value="ANKYRIN REPEAT DOMAIN-CONTAINING PROTEIN 39-RELATED"/>
    <property type="match status" value="1"/>
</dbReference>
<dbReference type="AlphaFoldDB" id="A0A382VUI5"/>
<name>A0A382VUI5_9ZZZZ</name>
<protein>
    <submittedName>
        <fullName evidence="3">Uncharacterized protein</fullName>
    </submittedName>
</protein>
<gene>
    <name evidence="3" type="ORF">METZ01_LOCUS402372</name>
</gene>
<feature type="non-terminal residue" evidence="3">
    <location>
        <position position="97"/>
    </location>
</feature>
<dbReference type="Gene3D" id="1.25.40.20">
    <property type="entry name" value="Ankyrin repeat-containing domain"/>
    <property type="match status" value="1"/>
</dbReference>
<dbReference type="Pfam" id="PF13637">
    <property type="entry name" value="Ank_4"/>
    <property type="match status" value="1"/>
</dbReference>
<dbReference type="InterPro" id="IPR036770">
    <property type="entry name" value="Ankyrin_rpt-contain_sf"/>
</dbReference>
<dbReference type="InterPro" id="IPR002110">
    <property type="entry name" value="Ankyrin_rpt"/>
</dbReference>
<evidence type="ECO:0000256" key="1">
    <source>
        <dbReference type="ARBA" id="ARBA00022737"/>
    </source>
</evidence>
<dbReference type="PROSITE" id="PS50088">
    <property type="entry name" value="ANK_REPEAT"/>
    <property type="match status" value="1"/>
</dbReference>
<dbReference type="SUPFAM" id="SSF48403">
    <property type="entry name" value="Ankyrin repeat"/>
    <property type="match status" value="1"/>
</dbReference>
<proteinExistence type="predicted"/>
<reference evidence="3" key="1">
    <citation type="submission" date="2018-05" db="EMBL/GenBank/DDBJ databases">
        <authorList>
            <person name="Lanie J.A."/>
            <person name="Ng W.-L."/>
            <person name="Kazmierczak K.M."/>
            <person name="Andrzejewski T.M."/>
            <person name="Davidsen T.M."/>
            <person name="Wayne K.J."/>
            <person name="Tettelin H."/>
            <person name="Glass J.I."/>
            <person name="Rusch D."/>
            <person name="Podicherti R."/>
            <person name="Tsui H.-C.T."/>
            <person name="Winkler M.E."/>
        </authorList>
    </citation>
    <scope>NUCLEOTIDE SEQUENCE</scope>
</reference>
<keyword evidence="1" id="KW-0677">Repeat</keyword>
<evidence type="ECO:0000256" key="2">
    <source>
        <dbReference type="ARBA" id="ARBA00023043"/>
    </source>
</evidence>
<dbReference type="SMART" id="SM00248">
    <property type="entry name" value="ANK"/>
    <property type="match status" value="1"/>
</dbReference>
<keyword evidence="2" id="KW-0040">ANK repeat</keyword>
<organism evidence="3">
    <name type="scientific">marine metagenome</name>
    <dbReference type="NCBI Taxonomy" id="408172"/>
    <lineage>
        <taxon>unclassified sequences</taxon>
        <taxon>metagenomes</taxon>
        <taxon>ecological metagenomes</taxon>
    </lineage>
</organism>
<dbReference type="EMBL" id="UINC01154309">
    <property type="protein sequence ID" value="SVD49518.1"/>
    <property type="molecule type" value="Genomic_DNA"/>
</dbReference>
<accession>A0A382VUI5</accession>
<evidence type="ECO:0000313" key="3">
    <source>
        <dbReference type="EMBL" id="SVD49518.1"/>
    </source>
</evidence>